<evidence type="ECO:0000256" key="1">
    <source>
        <dbReference type="SAM" id="MobiDB-lite"/>
    </source>
</evidence>
<proteinExistence type="predicted"/>
<feature type="region of interest" description="Disordered" evidence="1">
    <location>
        <begin position="101"/>
        <end position="141"/>
    </location>
</feature>
<feature type="transmembrane region" description="Helical" evidence="2">
    <location>
        <begin position="68"/>
        <end position="93"/>
    </location>
</feature>
<dbReference type="Proteomes" id="UP000196228">
    <property type="component" value="Chromosome"/>
</dbReference>
<dbReference type="EMBL" id="CP021383">
    <property type="protein sequence ID" value="ARU51824.1"/>
    <property type="molecule type" value="Genomic_DNA"/>
</dbReference>
<keyword evidence="2" id="KW-0472">Membrane</keyword>
<dbReference type="AlphaFoldDB" id="A0A1Y0HX52"/>
<feature type="transmembrane region" description="Helical" evidence="2">
    <location>
        <begin position="21"/>
        <end position="44"/>
    </location>
</feature>
<feature type="compositionally biased region" description="Gly residues" evidence="1">
    <location>
        <begin position="106"/>
        <end position="132"/>
    </location>
</feature>
<keyword evidence="2" id="KW-1133">Transmembrane helix</keyword>
<gene>
    <name evidence="3" type="ORF">CBR64_10320</name>
</gene>
<sequence>MADVTAPEQPSSVPPSRRPSVATVVLAALVLVGVALLAVAAWVASRPTSSGWFAYAPLSGTTFVPRGAYPLGTAALLAGAGALLVGGAVGFVVGRRSGPAAVVGSGTTGPGTSGPGVISGPGSAEGPGGTSGPGVDEAPAG</sequence>
<name>A0A1Y0HX52_CELCE</name>
<evidence type="ECO:0000313" key="3">
    <source>
        <dbReference type="EMBL" id="ARU51824.1"/>
    </source>
</evidence>
<dbReference type="KEGG" id="cceu:CBR64_10320"/>
<reference evidence="3 4" key="1">
    <citation type="submission" date="2017-05" db="EMBL/GenBank/DDBJ databases">
        <authorList>
            <person name="Song R."/>
            <person name="Chenine A.L."/>
            <person name="Ruprecht R.M."/>
        </authorList>
    </citation>
    <scope>NUCLEOTIDE SEQUENCE [LARGE SCALE GENOMIC DNA]</scope>
    <source>
        <strain evidence="3 4">PSBB019</strain>
    </source>
</reference>
<evidence type="ECO:0000256" key="2">
    <source>
        <dbReference type="SAM" id="Phobius"/>
    </source>
</evidence>
<organism evidence="3 4">
    <name type="scientific">Cellulosimicrobium cellulans</name>
    <name type="common">Arthrobacter luteus</name>
    <dbReference type="NCBI Taxonomy" id="1710"/>
    <lineage>
        <taxon>Bacteria</taxon>
        <taxon>Bacillati</taxon>
        <taxon>Actinomycetota</taxon>
        <taxon>Actinomycetes</taxon>
        <taxon>Micrococcales</taxon>
        <taxon>Promicromonosporaceae</taxon>
        <taxon>Cellulosimicrobium</taxon>
    </lineage>
</organism>
<keyword evidence="2" id="KW-0812">Transmembrane</keyword>
<protein>
    <submittedName>
        <fullName evidence="3">Uncharacterized protein</fullName>
    </submittedName>
</protein>
<accession>A0A1Y0HX52</accession>
<evidence type="ECO:0000313" key="4">
    <source>
        <dbReference type="Proteomes" id="UP000196228"/>
    </source>
</evidence>